<dbReference type="Pfam" id="PF04191">
    <property type="entry name" value="PEMT"/>
    <property type="match status" value="1"/>
</dbReference>
<organism evidence="6 7">
    <name type="scientific">Paenarthrobacter nitroguajacolicus</name>
    <name type="common">Arthrobacter nitroguajacolicus</name>
    <dbReference type="NCBI Taxonomy" id="211146"/>
    <lineage>
        <taxon>Bacteria</taxon>
        <taxon>Bacillati</taxon>
        <taxon>Actinomycetota</taxon>
        <taxon>Actinomycetes</taxon>
        <taxon>Micrococcales</taxon>
        <taxon>Micrococcaceae</taxon>
        <taxon>Paenarthrobacter</taxon>
    </lineage>
</organism>
<dbReference type="PANTHER" id="PTHR43847:SF1">
    <property type="entry name" value="BLL3993 PROTEIN"/>
    <property type="match status" value="1"/>
</dbReference>
<feature type="transmembrane region" description="Helical" evidence="5">
    <location>
        <begin position="106"/>
        <end position="126"/>
    </location>
</feature>
<dbReference type="GO" id="GO:0012505">
    <property type="term" value="C:endomembrane system"/>
    <property type="evidence" value="ECO:0007669"/>
    <property type="project" value="UniProtKB-SubCell"/>
</dbReference>
<protein>
    <submittedName>
        <fullName evidence="6">Isoprenylcysteine carboxylmethyltransferase family protein</fullName>
    </submittedName>
</protein>
<keyword evidence="3 5" id="KW-1133">Transmembrane helix</keyword>
<evidence type="ECO:0000256" key="5">
    <source>
        <dbReference type="SAM" id="Phobius"/>
    </source>
</evidence>
<dbReference type="InterPro" id="IPR052527">
    <property type="entry name" value="Metal_cation-efflux_comp"/>
</dbReference>
<evidence type="ECO:0000313" key="7">
    <source>
        <dbReference type="Proteomes" id="UP000316500"/>
    </source>
</evidence>
<dbReference type="InterPro" id="IPR007318">
    <property type="entry name" value="Phopholipid_MeTrfase"/>
</dbReference>
<reference evidence="6 7" key="1">
    <citation type="submission" date="2019-07" db="EMBL/GenBank/DDBJ databases">
        <title>Diversity of Bacteria from Kongsfjorden, Arctic.</title>
        <authorList>
            <person name="Yu Y."/>
        </authorList>
    </citation>
    <scope>NUCLEOTIDE SEQUENCE [LARGE SCALE GENOMIC DNA]</scope>
    <source>
        <strain evidence="6 7">SM1928</strain>
    </source>
</reference>
<dbReference type="Gene3D" id="1.20.120.1630">
    <property type="match status" value="1"/>
</dbReference>
<gene>
    <name evidence="6" type="ORF">FQP90_11495</name>
</gene>
<dbReference type="EMBL" id="VNFK01000007">
    <property type="protein sequence ID" value="TVU62843.1"/>
    <property type="molecule type" value="Genomic_DNA"/>
</dbReference>
<dbReference type="AlphaFoldDB" id="A0A558H144"/>
<dbReference type="PANTHER" id="PTHR43847">
    <property type="entry name" value="BLL3993 PROTEIN"/>
    <property type="match status" value="1"/>
</dbReference>
<evidence type="ECO:0000256" key="1">
    <source>
        <dbReference type="ARBA" id="ARBA00004127"/>
    </source>
</evidence>
<accession>A0A558H144</accession>
<evidence type="ECO:0000256" key="4">
    <source>
        <dbReference type="ARBA" id="ARBA00023136"/>
    </source>
</evidence>
<keyword evidence="4 5" id="KW-0472">Membrane</keyword>
<keyword evidence="6" id="KW-0808">Transferase</keyword>
<proteinExistence type="predicted"/>
<evidence type="ECO:0000313" key="6">
    <source>
        <dbReference type="EMBL" id="TVU62843.1"/>
    </source>
</evidence>
<evidence type="ECO:0000256" key="2">
    <source>
        <dbReference type="ARBA" id="ARBA00022692"/>
    </source>
</evidence>
<dbReference type="GO" id="GO:0032259">
    <property type="term" value="P:methylation"/>
    <property type="evidence" value="ECO:0007669"/>
    <property type="project" value="UniProtKB-KW"/>
</dbReference>
<keyword evidence="6" id="KW-0489">Methyltransferase</keyword>
<name>A0A558H144_PAENT</name>
<sequence length="177" mass="19104">MARLSGAAEGTLPSWKRAFGNVPLPPGQVTGLAVCVLLQRLHPVRLPGPRLLNGLVGTGLVLAGVGINTWALIERRRRSAGPFALERPDVLVTSGPYAYTRHPMYVGWWLVHLGAGGLAGTAWAFATMPAGMLAEHWGVLHEEATLSEQFQQAYADYSARVPRYVGFRRRDPGGPPS</sequence>
<dbReference type="RefSeq" id="WP_144650290.1">
    <property type="nucleotide sequence ID" value="NZ_VNFK01000007.1"/>
</dbReference>
<dbReference type="Proteomes" id="UP000316500">
    <property type="component" value="Unassembled WGS sequence"/>
</dbReference>
<comment type="subcellular location">
    <subcellularLocation>
        <location evidence="1">Endomembrane system</location>
        <topology evidence="1">Multi-pass membrane protein</topology>
    </subcellularLocation>
</comment>
<dbReference type="GO" id="GO:0008168">
    <property type="term" value="F:methyltransferase activity"/>
    <property type="evidence" value="ECO:0007669"/>
    <property type="project" value="UniProtKB-KW"/>
</dbReference>
<comment type="caution">
    <text evidence="6">The sequence shown here is derived from an EMBL/GenBank/DDBJ whole genome shotgun (WGS) entry which is preliminary data.</text>
</comment>
<feature type="transmembrane region" description="Helical" evidence="5">
    <location>
        <begin position="51"/>
        <end position="73"/>
    </location>
</feature>
<keyword evidence="2 5" id="KW-0812">Transmembrane</keyword>
<dbReference type="OrthoDB" id="941586at2"/>
<evidence type="ECO:0000256" key="3">
    <source>
        <dbReference type="ARBA" id="ARBA00022989"/>
    </source>
</evidence>